<dbReference type="CDD" id="cd19367">
    <property type="entry name" value="TenA_C_ScTHI20-like"/>
    <property type="match status" value="1"/>
</dbReference>
<dbReference type="CDD" id="cd01169">
    <property type="entry name" value="HMPP_kinase"/>
    <property type="match status" value="1"/>
</dbReference>
<dbReference type="PANTHER" id="PTHR20858">
    <property type="entry name" value="PHOSPHOMETHYLPYRIMIDINE KINASE"/>
    <property type="match status" value="1"/>
</dbReference>
<evidence type="ECO:0000259" key="1">
    <source>
        <dbReference type="Pfam" id="PF03070"/>
    </source>
</evidence>
<dbReference type="NCBIfam" id="TIGR00097">
    <property type="entry name" value="HMP-P_kinase"/>
    <property type="match status" value="1"/>
</dbReference>
<dbReference type="SUPFAM" id="SSF53613">
    <property type="entry name" value="Ribokinase-like"/>
    <property type="match status" value="1"/>
</dbReference>
<keyword evidence="3" id="KW-0418">Kinase</keyword>
<dbReference type="NCBIfam" id="TIGR04306">
    <property type="entry name" value="salvage_TenA"/>
    <property type="match status" value="1"/>
</dbReference>
<dbReference type="InterPro" id="IPR029056">
    <property type="entry name" value="Ribokinase-like"/>
</dbReference>
<dbReference type="Gene3D" id="1.20.910.10">
    <property type="entry name" value="Heme oxygenase-like"/>
    <property type="match status" value="1"/>
</dbReference>
<dbReference type="GO" id="GO:0008972">
    <property type="term" value="F:phosphomethylpyrimidine kinase activity"/>
    <property type="evidence" value="ECO:0007669"/>
    <property type="project" value="InterPro"/>
</dbReference>
<dbReference type="AlphaFoldDB" id="A0A9P9KKA8"/>
<sequence length="512" mass="56176">MTQGRVLVIAGSDSSGGAGLEADQKVIAAHGCYAMTATTALTAQNTQGVKAIHVIPAEFVAQQIEACVEDVGVDVIKTGMLAAAETIEMVEKIVVKHNIPSLVVDPVMVSTSGATLLPNEAVQHLCKHLLPHTTVLTPNIPEAFLILSQNGQSAPEVRNVDDLEAVARSIQTLGPKWVLVKGGHVPMKDDLTVATTEEERKFVVDVLVGGDNEVVRVQSPYQASTSTHGTGCSLASAIASNLAKGLDAPKAVRSACRYIEAAIRTAPGLGKGHGPLNHFHSTYTLPFAPGYFIEWLLERPDVRDVWREFVYHPFVMALGDGTLPLESFKGYIVQDYLYLKLFKIHFSRANALAAYKVQNVDDISRATEIVQHIMHELKLHTTYCESFGISVAEIQATEEKQACTAYTRYVLDIGQNGDWLGLQVALAPCLLGYGAVARMLRDHKDTVQENNTYWAWIKNYNEDDYTQAVRLGSELLEKHLQLQSPSRIEELVQIFIKGLKLEIGFWDMFPSK</sequence>
<dbReference type="SUPFAM" id="SSF48613">
    <property type="entry name" value="Heme oxygenase-like"/>
    <property type="match status" value="1"/>
</dbReference>
<dbReference type="EMBL" id="JAGTJS010000008">
    <property type="protein sequence ID" value="KAH7260201.1"/>
    <property type="molecule type" value="Genomic_DNA"/>
</dbReference>
<dbReference type="OrthoDB" id="10028886at2759"/>
<evidence type="ECO:0000313" key="3">
    <source>
        <dbReference type="EMBL" id="KAH7260201.1"/>
    </source>
</evidence>
<reference evidence="3" key="1">
    <citation type="journal article" date="2021" name="Nat. Commun.">
        <title>Genetic determinants of endophytism in the Arabidopsis root mycobiome.</title>
        <authorList>
            <person name="Mesny F."/>
            <person name="Miyauchi S."/>
            <person name="Thiergart T."/>
            <person name="Pickel B."/>
            <person name="Atanasova L."/>
            <person name="Karlsson M."/>
            <person name="Huettel B."/>
            <person name="Barry K.W."/>
            <person name="Haridas S."/>
            <person name="Chen C."/>
            <person name="Bauer D."/>
            <person name="Andreopoulos W."/>
            <person name="Pangilinan J."/>
            <person name="LaButti K."/>
            <person name="Riley R."/>
            <person name="Lipzen A."/>
            <person name="Clum A."/>
            <person name="Drula E."/>
            <person name="Henrissat B."/>
            <person name="Kohler A."/>
            <person name="Grigoriev I.V."/>
            <person name="Martin F.M."/>
            <person name="Hacquard S."/>
        </authorList>
    </citation>
    <scope>NUCLEOTIDE SEQUENCE</scope>
    <source>
        <strain evidence="3">FSSC 5 MPI-SDFR-AT-0091</strain>
    </source>
</reference>
<dbReference type="GO" id="GO:0008902">
    <property type="term" value="F:hydroxymethylpyrimidine kinase activity"/>
    <property type="evidence" value="ECO:0007669"/>
    <property type="project" value="TreeGrafter"/>
</dbReference>
<dbReference type="Proteomes" id="UP000736672">
    <property type="component" value="Unassembled WGS sequence"/>
</dbReference>
<dbReference type="GO" id="GO:0050334">
    <property type="term" value="F:thiaminase activity"/>
    <property type="evidence" value="ECO:0007669"/>
    <property type="project" value="InterPro"/>
</dbReference>
<dbReference type="InterPro" id="IPR013749">
    <property type="entry name" value="PM/HMP-P_kinase-1"/>
</dbReference>
<protein>
    <submittedName>
        <fullName evidence="3">Phosphomethylpyrimidine kinase-domain-containing protein</fullName>
    </submittedName>
</protein>
<dbReference type="FunFam" id="1.20.910.10:FF:000003">
    <property type="entry name" value="Hydroxymethylpyrimidine/phosphomethylpyrimidine kinase THI20"/>
    <property type="match status" value="1"/>
</dbReference>
<dbReference type="GO" id="GO:0009228">
    <property type="term" value="P:thiamine biosynthetic process"/>
    <property type="evidence" value="ECO:0007669"/>
    <property type="project" value="InterPro"/>
</dbReference>
<comment type="caution">
    <text evidence="3">The sequence shown here is derived from an EMBL/GenBank/DDBJ whole genome shotgun (WGS) entry which is preliminary data.</text>
</comment>
<keyword evidence="3" id="KW-0808">Transferase</keyword>
<dbReference type="InterPro" id="IPR004305">
    <property type="entry name" value="Thiaminase-2/PQQC"/>
</dbReference>
<proteinExistence type="predicted"/>
<gene>
    <name evidence="3" type="ORF">B0J15DRAFT_582257</name>
</gene>
<dbReference type="Pfam" id="PF08543">
    <property type="entry name" value="Phos_pyr_kin"/>
    <property type="match status" value="1"/>
</dbReference>
<dbReference type="InterPro" id="IPR027574">
    <property type="entry name" value="Thiaminase_II"/>
</dbReference>
<dbReference type="Pfam" id="PF03070">
    <property type="entry name" value="TENA_THI-4"/>
    <property type="match status" value="1"/>
</dbReference>
<dbReference type="InterPro" id="IPR004399">
    <property type="entry name" value="HMP/HMP-P_kinase_dom"/>
</dbReference>
<evidence type="ECO:0000313" key="4">
    <source>
        <dbReference type="Proteomes" id="UP000736672"/>
    </source>
</evidence>
<accession>A0A9P9KKA8</accession>
<dbReference type="FunFam" id="3.40.1190.20:FF:000034">
    <property type="entry name" value="Putative hydroxymethylpyrimidine/ phosphomethylpyrimidine kinase 2"/>
    <property type="match status" value="1"/>
</dbReference>
<keyword evidence="4" id="KW-1185">Reference proteome</keyword>
<feature type="domain" description="Thiaminase-2/PQQC" evidence="1">
    <location>
        <begin position="300"/>
        <end position="508"/>
    </location>
</feature>
<evidence type="ECO:0000259" key="2">
    <source>
        <dbReference type="Pfam" id="PF08543"/>
    </source>
</evidence>
<organism evidence="3 4">
    <name type="scientific">Fusarium solani</name>
    <name type="common">Filamentous fungus</name>
    <dbReference type="NCBI Taxonomy" id="169388"/>
    <lineage>
        <taxon>Eukaryota</taxon>
        <taxon>Fungi</taxon>
        <taxon>Dikarya</taxon>
        <taxon>Ascomycota</taxon>
        <taxon>Pezizomycotina</taxon>
        <taxon>Sordariomycetes</taxon>
        <taxon>Hypocreomycetidae</taxon>
        <taxon>Hypocreales</taxon>
        <taxon>Nectriaceae</taxon>
        <taxon>Fusarium</taxon>
        <taxon>Fusarium solani species complex</taxon>
    </lineage>
</organism>
<dbReference type="GO" id="GO:0005829">
    <property type="term" value="C:cytosol"/>
    <property type="evidence" value="ECO:0007669"/>
    <property type="project" value="TreeGrafter"/>
</dbReference>
<name>A0A9P9KKA8_FUSSL</name>
<feature type="domain" description="Pyridoxamine kinase/Phosphomethylpyrimidine kinase" evidence="2">
    <location>
        <begin position="13"/>
        <end position="277"/>
    </location>
</feature>
<dbReference type="PANTHER" id="PTHR20858:SF17">
    <property type="entry name" value="HYDROXYMETHYLPYRIMIDINE_PHOSPHOMETHYLPYRIMIDINE KINASE THI20-RELATED"/>
    <property type="match status" value="1"/>
</dbReference>
<dbReference type="Gene3D" id="3.40.1190.20">
    <property type="match status" value="1"/>
</dbReference>
<dbReference type="InterPro" id="IPR016084">
    <property type="entry name" value="Haem_Oase-like_multi-hlx"/>
</dbReference>